<dbReference type="InterPro" id="IPR046228">
    <property type="entry name" value="DUF6261"/>
</dbReference>
<organism evidence="1 2">
    <name type="scientific">Sediminitomix flava</name>
    <dbReference type="NCBI Taxonomy" id="379075"/>
    <lineage>
        <taxon>Bacteria</taxon>
        <taxon>Pseudomonadati</taxon>
        <taxon>Bacteroidota</taxon>
        <taxon>Cytophagia</taxon>
        <taxon>Cytophagales</taxon>
        <taxon>Flammeovirgaceae</taxon>
        <taxon>Sediminitomix</taxon>
    </lineage>
</organism>
<evidence type="ECO:0000313" key="1">
    <source>
        <dbReference type="EMBL" id="PWJ38496.1"/>
    </source>
</evidence>
<dbReference type="RefSeq" id="WP_109621614.1">
    <property type="nucleotide sequence ID" value="NZ_QGDO01000007.1"/>
</dbReference>
<proteinExistence type="predicted"/>
<dbReference type="EMBL" id="QGDO01000007">
    <property type="protein sequence ID" value="PWJ38496.1"/>
    <property type="molecule type" value="Genomic_DNA"/>
</dbReference>
<sequence length="243" mass="27973">MIEVKTIPSYNLTVDETRAIGKMYFNLFQDFDVATHHLENYVNPFNTAWTDYDAVSKPSGASVITKEIRDYDQDRDYDFLIFRSYVEHLRYVQRGAESRSLDELELLIQTYGYSLQAFGYIKQSSAMDGLLKDLRTKEKAIEAITEFQLEEKVAAMEASQQKFMDAYVQKYEEKAEKAAVGSAIELRKVLLEKMMKLLTGLEIAANMFMSEEIKDLVQNINAINEDFSARIQSRETRNEIGAS</sequence>
<dbReference type="Pfam" id="PF19775">
    <property type="entry name" value="DUF6261"/>
    <property type="match status" value="1"/>
</dbReference>
<comment type="caution">
    <text evidence="1">The sequence shown here is derived from an EMBL/GenBank/DDBJ whole genome shotgun (WGS) entry which is preliminary data.</text>
</comment>
<dbReference type="Proteomes" id="UP000245535">
    <property type="component" value="Unassembled WGS sequence"/>
</dbReference>
<reference evidence="1 2" key="1">
    <citation type="submission" date="2018-03" db="EMBL/GenBank/DDBJ databases">
        <title>Genomic Encyclopedia of Archaeal and Bacterial Type Strains, Phase II (KMG-II): from individual species to whole genera.</title>
        <authorList>
            <person name="Goeker M."/>
        </authorList>
    </citation>
    <scope>NUCLEOTIDE SEQUENCE [LARGE SCALE GENOMIC DNA]</scope>
    <source>
        <strain evidence="1 2">DSM 28229</strain>
    </source>
</reference>
<keyword evidence="2" id="KW-1185">Reference proteome</keyword>
<protein>
    <submittedName>
        <fullName evidence="1">Uncharacterized protein</fullName>
    </submittedName>
</protein>
<accession>A0A315Z5S6</accession>
<gene>
    <name evidence="1" type="ORF">BC781_10786</name>
</gene>
<dbReference type="AlphaFoldDB" id="A0A315Z5S6"/>
<evidence type="ECO:0000313" key="2">
    <source>
        <dbReference type="Proteomes" id="UP000245535"/>
    </source>
</evidence>
<name>A0A315Z5S6_SEDFL</name>